<dbReference type="Gene3D" id="2.60.40.2700">
    <property type="match status" value="2"/>
</dbReference>
<dbReference type="PANTHER" id="PTHR40050:SF1">
    <property type="entry name" value="INNER SPORE COAT PROTEIN H"/>
    <property type="match status" value="1"/>
</dbReference>
<dbReference type="EMBL" id="CAEZSN010000046">
    <property type="protein sequence ID" value="CAB4541530.1"/>
    <property type="molecule type" value="Genomic_DNA"/>
</dbReference>
<dbReference type="Pfam" id="PF08757">
    <property type="entry name" value="CotH"/>
    <property type="match status" value="1"/>
</dbReference>
<dbReference type="PANTHER" id="PTHR40050">
    <property type="entry name" value="INNER SPORE COAT PROTEIN H"/>
    <property type="match status" value="1"/>
</dbReference>
<evidence type="ECO:0000313" key="1">
    <source>
        <dbReference type="EMBL" id="CAB4541530.1"/>
    </source>
</evidence>
<sequence>MLKRYKAFLLALTLLLGLAVATPAEAAVTSLKEGTDAAAVLFDPLAISQVELTHTTGYPTLTYNLLNTEVYQHANIKITLPGKAAVTLTNVGVRLKGQASRGDAKFPMKIKFDAFVPKQYFLGLKRMTLNNMVQDPSFIHEATAYKMYRAAGVPAPRTGYSKVKVEGASLGLYLNIESVDQVFAKRWYKSTGHIYAGPYNCDVVPNNTCYEATIGNTDRSHLSQAGNVAYLDGVDWWYAINNVADMPRIIKLMATDIFMSNWDGYTDAVQNNHFIHFDTDGVFTVIPWGLDQTFTADPSADLTWDASGPIFRGWSDHRSTLLDHCIAYAPCHSQLIREGVRISALATTIDLVGYKDLVAAKVNPIVSSPGEIHLTSVWDLAIYQGWVDIFVPRRQQALTTFLSENAPREIKATIPETLRVGATATATVEKVWEPGVSVVYQWELNDEPIPGATSLTHKITTLEFEQNLSLKVTLQKAGVPDTVVSSNEASILGRLFKLAPTPKITGVAARGKTLKVSIGTWDSGTIKSIQWLRNGEIIDGATLSTYRVGIFDFGSQISVRVTGNKFSYVETARTSRKTIRIR</sequence>
<dbReference type="AlphaFoldDB" id="A0A6J6H3R1"/>
<dbReference type="InterPro" id="IPR014867">
    <property type="entry name" value="Spore_coat_CotH_CotH2/3/7"/>
</dbReference>
<name>A0A6J6H3R1_9ZZZZ</name>
<accession>A0A6J6H3R1</accession>
<dbReference type="EMBL" id="CAEZUR010000040">
    <property type="protein sequence ID" value="CAB4607706.1"/>
    <property type="molecule type" value="Genomic_DNA"/>
</dbReference>
<organism evidence="2">
    <name type="scientific">freshwater metagenome</name>
    <dbReference type="NCBI Taxonomy" id="449393"/>
    <lineage>
        <taxon>unclassified sequences</taxon>
        <taxon>metagenomes</taxon>
        <taxon>ecological metagenomes</taxon>
    </lineage>
</organism>
<reference evidence="2" key="1">
    <citation type="submission" date="2020-05" db="EMBL/GenBank/DDBJ databases">
        <authorList>
            <person name="Chiriac C."/>
            <person name="Salcher M."/>
            <person name="Ghai R."/>
            <person name="Kavagutti S V."/>
        </authorList>
    </citation>
    <scope>NUCLEOTIDE SEQUENCE</scope>
</reference>
<protein>
    <submittedName>
        <fullName evidence="2">Unannotated protein</fullName>
    </submittedName>
</protein>
<gene>
    <name evidence="1" type="ORF">UFOPK1433_00529</name>
    <name evidence="2" type="ORF">UFOPK1843_00614</name>
</gene>
<evidence type="ECO:0000313" key="2">
    <source>
        <dbReference type="EMBL" id="CAB4607706.1"/>
    </source>
</evidence>
<proteinExistence type="predicted"/>